<organism evidence="2 3">
    <name type="scientific">Kutzneria viridogrisea</name>
    <dbReference type="NCBI Taxonomy" id="47990"/>
    <lineage>
        <taxon>Bacteria</taxon>
        <taxon>Bacillati</taxon>
        <taxon>Actinomycetota</taxon>
        <taxon>Actinomycetes</taxon>
        <taxon>Pseudonocardiales</taxon>
        <taxon>Pseudonocardiaceae</taxon>
        <taxon>Kutzneria</taxon>
    </lineage>
</organism>
<accession>A0ABR6BJF2</accession>
<dbReference type="InterPro" id="IPR036291">
    <property type="entry name" value="NAD(P)-bd_dom_sf"/>
</dbReference>
<dbReference type="InterPro" id="IPR001509">
    <property type="entry name" value="Epimerase_deHydtase"/>
</dbReference>
<evidence type="ECO:0000313" key="2">
    <source>
        <dbReference type="EMBL" id="MBA8927010.1"/>
    </source>
</evidence>
<protein>
    <submittedName>
        <fullName evidence="2">Nucleoside-diphosphate-sugar epimerase</fullName>
    </submittedName>
</protein>
<evidence type="ECO:0000313" key="3">
    <source>
        <dbReference type="Proteomes" id="UP000517916"/>
    </source>
</evidence>
<dbReference type="PANTHER" id="PTHR48079:SF6">
    <property type="entry name" value="NAD(P)-BINDING DOMAIN-CONTAINING PROTEIN-RELATED"/>
    <property type="match status" value="1"/>
</dbReference>
<name>A0ABR6BJF2_9PSEU</name>
<keyword evidence="3" id="KW-1185">Reference proteome</keyword>
<proteinExistence type="predicted"/>
<reference evidence="2 3" key="1">
    <citation type="submission" date="2020-08" db="EMBL/GenBank/DDBJ databases">
        <title>Genomic Encyclopedia of Archaeal and Bacterial Type Strains, Phase II (KMG-II): from individual species to whole genera.</title>
        <authorList>
            <person name="Goeker M."/>
        </authorList>
    </citation>
    <scope>NUCLEOTIDE SEQUENCE [LARGE SCALE GENOMIC DNA]</scope>
    <source>
        <strain evidence="2 3">DSM 43850</strain>
    </source>
</reference>
<dbReference type="Proteomes" id="UP000517916">
    <property type="component" value="Unassembled WGS sequence"/>
</dbReference>
<comment type="caution">
    <text evidence="2">The sequence shown here is derived from an EMBL/GenBank/DDBJ whole genome shotgun (WGS) entry which is preliminary data.</text>
</comment>
<dbReference type="Gene3D" id="3.40.50.720">
    <property type="entry name" value="NAD(P)-binding Rossmann-like Domain"/>
    <property type="match status" value="1"/>
</dbReference>
<dbReference type="InterPro" id="IPR051783">
    <property type="entry name" value="NAD(P)-dependent_oxidoreduct"/>
</dbReference>
<dbReference type="RefSeq" id="WP_182838156.1">
    <property type="nucleotide sequence ID" value="NZ_BAAABQ010000074.1"/>
</dbReference>
<dbReference type="EMBL" id="JACJID010000003">
    <property type="protein sequence ID" value="MBA8927010.1"/>
    <property type="molecule type" value="Genomic_DNA"/>
</dbReference>
<dbReference type="PANTHER" id="PTHR48079">
    <property type="entry name" value="PROTEIN YEEZ"/>
    <property type="match status" value="1"/>
</dbReference>
<gene>
    <name evidence="2" type="ORF">BC739_004216</name>
</gene>
<dbReference type="Pfam" id="PF01370">
    <property type="entry name" value="Epimerase"/>
    <property type="match status" value="1"/>
</dbReference>
<evidence type="ECO:0000259" key="1">
    <source>
        <dbReference type="Pfam" id="PF01370"/>
    </source>
</evidence>
<dbReference type="SUPFAM" id="SSF51735">
    <property type="entry name" value="NAD(P)-binding Rossmann-fold domains"/>
    <property type="match status" value="1"/>
</dbReference>
<feature type="domain" description="NAD-dependent epimerase/dehydratase" evidence="1">
    <location>
        <begin position="3"/>
        <end position="225"/>
    </location>
</feature>
<sequence>MRVLLAGATGVIGRALLPLLRGERHHVTVLVRDQAAAAELDVDRVVVADLLDRHAVHAAVFSAAPEVVVHQATALRPGTGDTRWEVFERTARVRTEGTANLVDAALASGTRRVVAQSIAFATAPHGGPLLDEEAPLYLDPPDAVWSTTVRAIAELERLVLHTSGIEGVVLRYGTLYGRDTAYDLNGPFGQAVRLGKLPLIGDGTGINSFLHVEDAADAAATAVMSRATGLFNIVDDDPATARTWLPHYARAFDGPHPRQVPAELGARLLGWFAAHQQTRLRGASNRKAREQLGWRPGVSSWRNGQRLCLVGAGR</sequence>